<gene>
    <name evidence="2" type="ORF">EV657_10469</name>
</gene>
<evidence type="ECO:0000313" key="2">
    <source>
        <dbReference type="EMBL" id="TDX31873.1"/>
    </source>
</evidence>
<proteinExistence type="predicted"/>
<sequence>MPSLHLTRPVPPEILSRAAGGLSILMLSALIAGTLATGRLAGAGAVLDIAAVAAVALALLRLDRVSRIARIFLGAAALSVALVAATLPEAMPAMRQALMQGTAFSAFLTALGLIRAPVRGSKAIARAAEALFAHTARVRIVAVSLGAQAISVLFNIGTIGMISDIAADHDARRATEGRRRIDTGAMTLAALRGTLMMTVWSPIGLGFAIVTSAIPTLDPVLFLALALAAALTIAVVTALLDARKAPAPSGQAAEAAPPGSAGALVAVLAAVAGLVAVTILLHRLLDISFLIAACIVLPLLAVIWPRIERGLPRSGGSALVRVSAASEGMATESTIFLAAAVIGAAVAQAAQAMGIDALIERGSLPPLAVILACLLAIPAAGALMIPHSIVMVMAAQLFGASPVGAQHPYALGLALCLAWALAISASPISAMSIITGRQLHRPPHHVSFRVNRGFTLIAMTLAVAMTALVYVVE</sequence>
<feature type="transmembrane region" description="Helical" evidence="1">
    <location>
        <begin position="409"/>
        <end position="434"/>
    </location>
</feature>
<organism evidence="2 3">
    <name type="scientific">Rhodovulum visakhapatnamense</name>
    <dbReference type="NCBI Taxonomy" id="364297"/>
    <lineage>
        <taxon>Bacteria</taxon>
        <taxon>Pseudomonadati</taxon>
        <taxon>Pseudomonadota</taxon>
        <taxon>Alphaproteobacteria</taxon>
        <taxon>Rhodobacterales</taxon>
        <taxon>Paracoccaceae</taxon>
        <taxon>Rhodovulum</taxon>
    </lineage>
</organism>
<feature type="transmembrane region" description="Helical" evidence="1">
    <location>
        <begin position="97"/>
        <end position="116"/>
    </location>
</feature>
<feature type="transmembrane region" description="Helical" evidence="1">
    <location>
        <begin position="72"/>
        <end position="91"/>
    </location>
</feature>
<dbReference type="AlphaFoldDB" id="A0A4R8G5A2"/>
<feature type="transmembrane region" description="Helical" evidence="1">
    <location>
        <begin position="41"/>
        <end position="60"/>
    </location>
</feature>
<dbReference type="Proteomes" id="UP000295484">
    <property type="component" value="Unassembled WGS sequence"/>
</dbReference>
<evidence type="ECO:0000313" key="3">
    <source>
        <dbReference type="Proteomes" id="UP000295484"/>
    </source>
</evidence>
<accession>A0A4R8G5A2</accession>
<comment type="caution">
    <text evidence="2">The sequence shown here is derived from an EMBL/GenBank/DDBJ whole genome shotgun (WGS) entry which is preliminary data.</text>
</comment>
<feature type="transmembrane region" description="Helical" evidence="1">
    <location>
        <begin position="189"/>
        <end position="214"/>
    </location>
</feature>
<keyword evidence="1" id="KW-1133">Transmembrane helix</keyword>
<protein>
    <submittedName>
        <fullName evidence="2">Uncharacterized protein</fullName>
    </submittedName>
</protein>
<dbReference type="EMBL" id="SOEB01000004">
    <property type="protein sequence ID" value="TDX31873.1"/>
    <property type="molecule type" value="Genomic_DNA"/>
</dbReference>
<keyword evidence="1" id="KW-0812">Transmembrane</keyword>
<feature type="transmembrane region" description="Helical" evidence="1">
    <location>
        <begin position="454"/>
        <end position="472"/>
    </location>
</feature>
<feature type="transmembrane region" description="Helical" evidence="1">
    <location>
        <begin position="367"/>
        <end position="389"/>
    </location>
</feature>
<dbReference type="RefSeq" id="WP_134077302.1">
    <property type="nucleotide sequence ID" value="NZ_SOEB01000004.1"/>
</dbReference>
<name>A0A4R8G5A2_9RHOB</name>
<feature type="transmembrane region" description="Helical" evidence="1">
    <location>
        <begin position="287"/>
        <end position="304"/>
    </location>
</feature>
<feature type="transmembrane region" description="Helical" evidence="1">
    <location>
        <begin position="14"/>
        <end position="35"/>
    </location>
</feature>
<feature type="transmembrane region" description="Helical" evidence="1">
    <location>
        <begin position="220"/>
        <end position="240"/>
    </location>
</feature>
<evidence type="ECO:0000256" key="1">
    <source>
        <dbReference type="SAM" id="Phobius"/>
    </source>
</evidence>
<reference evidence="2 3" key="1">
    <citation type="submission" date="2019-03" db="EMBL/GenBank/DDBJ databases">
        <title>Genomic Encyclopedia of Type Strains, Phase IV (KMG-IV): sequencing the most valuable type-strain genomes for metagenomic binning, comparative biology and taxonomic classification.</title>
        <authorList>
            <person name="Goeker M."/>
        </authorList>
    </citation>
    <scope>NUCLEOTIDE SEQUENCE [LARGE SCALE GENOMIC DNA]</scope>
    <source>
        <strain evidence="2 3">JA181</strain>
    </source>
</reference>
<feature type="transmembrane region" description="Helical" evidence="1">
    <location>
        <begin position="261"/>
        <end position="281"/>
    </location>
</feature>
<keyword evidence="1" id="KW-0472">Membrane</keyword>